<dbReference type="Gene3D" id="3.30.70.20">
    <property type="match status" value="1"/>
</dbReference>
<dbReference type="FunFam" id="3.40.50.970:FF:000012">
    <property type="entry name" value="Pyruvate:ferredoxin (Flavodoxin) oxidoreductase"/>
    <property type="match status" value="1"/>
</dbReference>
<proteinExistence type="inferred from homology"/>
<evidence type="ECO:0000256" key="3">
    <source>
        <dbReference type="ARBA" id="ARBA00022485"/>
    </source>
</evidence>
<feature type="binding site" evidence="12">
    <location>
        <position position="745"/>
    </location>
    <ligand>
        <name>[4Fe-4S] cluster</name>
        <dbReference type="ChEBI" id="CHEBI:49883"/>
        <label>2</label>
    </ligand>
</feature>
<feature type="binding site" evidence="10">
    <location>
        <position position="114"/>
    </location>
    <ligand>
        <name>pyruvate</name>
        <dbReference type="ChEBI" id="CHEBI:15361"/>
    </ligand>
</feature>
<dbReference type="InterPro" id="IPR011895">
    <property type="entry name" value="Pyrv_flavodox_OxRed"/>
</dbReference>
<feature type="domain" description="4Fe-4S ferredoxin-type" evidence="13">
    <location>
        <begin position="736"/>
        <end position="767"/>
    </location>
</feature>
<evidence type="ECO:0000256" key="11">
    <source>
        <dbReference type="PIRSR" id="PIRSR000159-2"/>
    </source>
</evidence>
<evidence type="ECO:0000313" key="15">
    <source>
        <dbReference type="Proteomes" id="UP000007652"/>
    </source>
</evidence>
<feature type="binding site" evidence="12">
    <location>
        <position position="695"/>
    </location>
    <ligand>
        <name>[4Fe-4S] cluster</name>
        <dbReference type="ChEBI" id="CHEBI:49883"/>
        <label>1</label>
    </ligand>
</feature>
<dbReference type="GO" id="GO:0051539">
    <property type="term" value="F:4 iron, 4 sulfur cluster binding"/>
    <property type="evidence" value="ECO:0007669"/>
    <property type="project" value="UniProtKB-KW"/>
</dbReference>
<feature type="binding site" evidence="12">
    <location>
        <position position="755"/>
    </location>
    <ligand>
        <name>[4Fe-4S] cluster</name>
        <dbReference type="ChEBI" id="CHEBI:49883"/>
        <label>1</label>
    </ligand>
</feature>
<comment type="similarity">
    <text evidence="1 9">Belongs to the pyruvate:ferredoxin/flavodoxin oxidoreductase family.</text>
</comment>
<feature type="binding site" evidence="10">
    <location>
        <position position="31"/>
    </location>
    <ligand>
        <name>pyruvate</name>
        <dbReference type="ChEBI" id="CHEBI:15361"/>
    </ligand>
</feature>
<dbReference type="Gene3D" id="3.40.50.920">
    <property type="match status" value="1"/>
</dbReference>
<dbReference type="Pfam" id="PF02775">
    <property type="entry name" value="TPP_enzyme_C"/>
    <property type="match status" value="1"/>
</dbReference>
<gene>
    <name evidence="14" type="ORF">CAAU_0562</name>
</gene>
<keyword evidence="8 12" id="KW-0411">Iron-sulfur</keyword>
<feature type="binding site" evidence="10">
    <location>
        <begin position="965"/>
        <end position="968"/>
    </location>
    <ligand>
        <name>thiamine diphosphate</name>
        <dbReference type="ChEBI" id="CHEBI:58937"/>
    </ligand>
</feature>
<name>I7J4J0_9CLOT</name>
<dbReference type="FunFam" id="3.40.50.970:FF:000041">
    <property type="entry name" value="Pyruvate:ferredoxin (Flavodoxin) oxidoreductase"/>
    <property type="match status" value="1"/>
</dbReference>
<dbReference type="Proteomes" id="UP000007652">
    <property type="component" value="Unassembled WGS sequence"/>
</dbReference>
<keyword evidence="4 12" id="KW-0479">Metal-binding</keyword>
<keyword evidence="14" id="KW-0670">Pyruvate</keyword>
<dbReference type="InterPro" id="IPR037112">
    <property type="entry name" value="Pyrv-flavodox_OxR_EKR_sf"/>
</dbReference>
<feature type="binding site" evidence="12">
    <location>
        <position position="692"/>
    </location>
    <ligand>
        <name>[4Fe-4S] cluster</name>
        <dbReference type="ChEBI" id="CHEBI:49883"/>
        <label>1</label>
    </ligand>
</feature>
<feature type="binding site" evidence="12">
    <location>
        <position position="689"/>
    </location>
    <ligand>
        <name>[4Fe-4S] cluster</name>
        <dbReference type="ChEBI" id="CHEBI:49883"/>
        <label>1</label>
    </ligand>
</feature>
<dbReference type="SUPFAM" id="SSF54862">
    <property type="entry name" value="4Fe-4S ferredoxins"/>
    <property type="match status" value="1"/>
</dbReference>
<evidence type="ECO:0000256" key="8">
    <source>
        <dbReference type="ARBA" id="ARBA00023014"/>
    </source>
</evidence>
<dbReference type="eggNOG" id="COG1014">
    <property type="taxonomic scope" value="Bacteria"/>
</dbReference>
<dbReference type="EC" id="1.2.7.1" evidence="9"/>
<evidence type="ECO:0000256" key="7">
    <source>
        <dbReference type="ARBA" id="ARBA00023004"/>
    </source>
</evidence>
<dbReference type="EMBL" id="CAKP01000023">
    <property type="protein sequence ID" value="CCJ32646.1"/>
    <property type="molecule type" value="Genomic_DNA"/>
</dbReference>
<evidence type="ECO:0000259" key="13">
    <source>
        <dbReference type="PROSITE" id="PS51379"/>
    </source>
</evidence>
<dbReference type="Pfam" id="PF17147">
    <property type="entry name" value="PFOR_II"/>
    <property type="match status" value="1"/>
</dbReference>
<dbReference type="Pfam" id="PF12838">
    <property type="entry name" value="Fer4_7"/>
    <property type="match status" value="1"/>
</dbReference>
<comment type="catalytic activity">
    <reaction evidence="9">
        <text>2 oxidized [2Fe-2S]-[ferredoxin] + pyruvate + CoA = 2 reduced [2Fe-2S]-[ferredoxin] + acetyl-CoA + CO2 + H(+)</text>
        <dbReference type="Rhea" id="RHEA:12765"/>
        <dbReference type="Rhea" id="RHEA-COMP:10000"/>
        <dbReference type="Rhea" id="RHEA-COMP:10001"/>
        <dbReference type="ChEBI" id="CHEBI:15361"/>
        <dbReference type="ChEBI" id="CHEBI:15378"/>
        <dbReference type="ChEBI" id="CHEBI:16526"/>
        <dbReference type="ChEBI" id="CHEBI:33737"/>
        <dbReference type="ChEBI" id="CHEBI:33738"/>
        <dbReference type="ChEBI" id="CHEBI:57287"/>
        <dbReference type="ChEBI" id="CHEBI:57288"/>
        <dbReference type="EC" id="1.2.7.1"/>
    </reaction>
</comment>
<dbReference type="SUPFAM" id="SSF52922">
    <property type="entry name" value="TK C-terminal domain-like"/>
    <property type="match status" value="1"/>
</dbReference>
<keyword evidence="2 9" id="KW-0813">Transport</keyword>
<dbReference type="Pfam" id="PF01855">
    <property type="entry name" value="POR_N"/>
    <property type="match status" value="1"/>
</dbReference>
<evidence type="ECO:0000256" key="1">
    <source>
        <dbReference type="ARBA" id="ARBA00009032"/>
    </source>
</evidence>
<evidence type="ECO:0000313" key="14">
    <source>
        <dbReference type="EMBL" id="CCJ32646.1"/>
    </source>
</evidence>
<comment type="caution">
    <text evidence="14">The sequence shown here is derived from an EMBL/GenBank/DDBJ whole genome shotgun (WGS) entry which is preliminary data.</text>
</comment>
<dbReference type="PROSITE" id="PS00198">
    <property type="entry name" value="4FE4S_FER_1"/>
    <property type="match status" value="1"/>
</dbReference>
<dbReference type="GO" id="GO:0019164">
    <property type="term" value="F:pyruvate synthase activity"/>
    <property type="evidence" value="ECO:0007669"/>
    <property type="project" value="UniProtKB-EC"/>
</dbReference>
<feature type="binding site" evidence="12">
    <location>
        <position position="1074"/>
    </location>
    <ligand>
        <name>[4Fe-4S] cluster</name>
        <dbReference type="ChEBI" id="CHEBI:49883"/>
        <label>3</label>
    </ligand>
</feature>
<feature type="binding site" evidence="10">
    <location>
        <position position="64"/>
    </location>
    <ligand>
        <name>thiamine diphosphate</name>
        <dbReference type="ChEBI" id="CHEBI:58937"/>
    </ligand>
</feature>
<dbReference type="Gene3D" id="3.40.50.970">
    <property type="match status" value="2"/>
</dbReference>
<evidence type="ECO:0000256" key="4">
    <source>
        <dbReference type="ARBA" id="ARBA00022723"/>
    </source>
</evidence>
<dbReference type="GO" id="GO:0005506">
    <property type="term" value="F:iron ion binding"/>
    <property type="evidence" value="ECO:0007669"/>
    <property type="project" value="InterPro"/>
</dbReference>
<dbReference type="PROSITE" id="PS51379">
    <property type="entry name" value="4FE4S_FER_2"/>
    <property type="match status" value="2"/>
</dbReference>
<evidence type="ECO:0000256" key="2">
    <source>
        <dbReference type="ARBA" id="ARBA00022448"/>
    </source>
</evidence>
<keyword evidence="15" id="KW-1185">Reference proteome</keyword>
<dbReference type="Gene3D" id="3.40.920.10">
    <property type="entry name" value="Pyruvate-ferredoxin oxidoreductase, PFOR, domain III"/>
    <property type="match status" value="1"/>
</dbReference>
<dbReference type="PANTHER" id="PTHR32154:SF0">
    <property type="entry name" value="PYRUVATE-FLAVODOXIN OXIDOREDUCTASE-RELATED"/>
    <property type="match status" value="1"/>
</dbReference>
<dbReference type="InterPro" id="IPR002869">
    <property type="entry name" value="Pyrv_flavodox_OxRed_cen"/>
</dbReference>
<sequence length="1173" mass="129534">MPRRTQTMDGNTAAAYISYAFTEVAAIYPITPSSTMAELVDEWSANGKKNIFGQTVKVVEMQSEAGAAGAVHGSLQGGALTTTYTASQGLLLMIPNMYKIAGELLPGVFHVSARAIAAHALSIFGDHQDVMATRQTGFALLASANPQEVIELGAVAHLSAIKSRVPFLHFFDGFRTSHEVKRVELLEYDELSKLIDYNALNQFRKRALSPEHPVTRGTAQNPDIYFQGREVANKFYEAVPDIVNHYMQEINKLTGRNYKPFNYYGDPNAEYVIVAMGSVCDTAEEVVDYLMAKGQKVGLVKVHLYRPFSSKYFFEVLPKTVKGIAVLDRTKEPGSAGEPLYLDVVKMFYDYTNKPLIIGGRYGLGSKDTTPAQIIAVFENLMSQNPKNNFTIGIVDDVTHTSLPVGEDIETTPKGTISCKFFGLGSDGTVGANKQAIKIIGDHTNLYVQGYFSYDSKKSGGTTVSHLRFGKEPIKAPYLVNTADYIACHNKAFIYNYDLLKGLKKGGTFVLNCPWNVNELEEKLPAKMKKYIAQNNINFYIIDAIKIAQEIGLGGRINMIMQSVFFKLSNVIPVEEAVRYLKESIEKTYGKKGANIVEMNKKAVDMGIESIVKVDVPASWADAKDEEIKDTNEPEFIRKILRPMAKLEGDNLPVSTFVGMEDGTYPNGSTAYEKRGIAVLIPEWQIDKCIQCNQCSLVCPHAVIRPLLLDEEEVKRAPEVFKTKQAMGKGFEHLQYRIQVSPYDCTGCGNCADICPAPGKALIMKPAEEQMAKEAANWEFATTIKVKDNLMDKFTLKGSQFAQPLFEFHGACPGCGETPYIKLITQLFGDRMIIANATGCSSIYGGSAPSTPYTKNAYGKGPAWANSLFEDNAEYGFGIAIAYAQIRDKIAELMQTALKENIGEPFKKAFEEWLKAKDSGEASKIAANMVLQAFNEGSFKGNETLEQIYERKDYLVKPSIWIIGGDGWAYDIGFGGLDHVIAQGVDVNILVLDTEVYSNTGGQSSKSTPTAAVAKFAAAGKNIRKKDLGMIAMSYGYVYVAQIALGANMNQALKAITEAENYKGPSLIIAYSPCINHGIKTGMGTTINQSKKAVETGYWHLYRFNPELKEQGKNPFVLDSKEPKGSFRDFLMSEIRYTSLMNTFPERAEELFAIAEKHAKEKFETLKKLAEMQ</sequence>
<dbReference type="GO" id="GO:0030976">
    <property type="term" value="F:thiamine pyrophosphate binding"/>
    <property type="evidence" value="ECO:0007669"/>
    <property type="project" value="InterPro"/>
</dbReference>
<keyword evidence="7 12" id="KW-0408">Iron</keyword>
<dbReference type="InterPro" id="IPR019752">
    <property type="entry name" value="Pyrv/ketoisovalerate_OxRed_cat"/>
</dbReference>
<dbReference type="InterPro" id="IPR017896">
    <property type="entry name" value="4Fe4S_Fe-S-bd"/>
</dbReference>
<dbReference type="eggNOG" id="COG0674">
    <property type="taxonomic scope" value="Bacteria"/>
</dbReference>
<dbReference type="PANTHER" id="PTHR32154">
    <property type="entry name" value="PYRUVATE-FLAVODOXIN OXIDOREDUCTASE-RELATED"/>
    <property type="match status" value="1"/>
</dbReference>
<dbReference type="Pfam" id="PF10371">
    <property type="entry name" value="EKR"/>
    <property type="match status" value="1"/>
</dbReference>
<evidence type="ECO:0000256" key="10">
    <source>
        <dbReference type="PIRSR" id="PIRSR000159-1"/>
    </source>
</evidence>
<dbReference type="InterPro" id="IPR029061">
    <property type="entry name" value="THDP-binding"/>
</dbReference>
<keyword evidence="5 9" id="KW-0249">Electron transport</keyword>
<dbReference type="InterPro" id="IPR017900">
    <property type="entry name" value="4Fe4S_Fe_S_CS"/>
</dbReference>
<dbReference type="FunFam" id="3.40.50.920:FF:000007">
    <property type="entry name" value="Pyruvate:ferredoxin (Flavodoxin) oxidoreductase"/>
    <property type="match status" value="1"/>
</dbReference>
<dbReference type="SUPFAM" id="SSF53323">
    <property type="entry name" value="Pyruvate-ferredoxin oxidoreductase, PFOR, domain III"/>
    <property type="match status" value="1"/>
</dbReference>
<feature type="binding site" evidence="12">
    <location>
        <position position="815"/>
    </location>
    <ligand>
        <name>[4Fe-4S] cluster</name>
        <dbReference type="ChEBI" id="CHEBI:49883"/>
        <label>3</label>
    </ligand>
</feature>
<comment type="cofactor">
    <cofactor evidence="12">
        <name>[4Fe-4S] cluster</name>
        <dbReference type="ChEBI" id="CHEBI:49883"/>
    </cofactor>
    <text evidence="12">Binds 3 [4Fe-4S] clusters per subunit.</text>
</comment>
<dbReference type="eggNOG" id="COG1013">
    <property type="taxonomic scope" value="Bacteria"/>
</dbReference>
<evidence type="ECO:0000256" key="12">
    <source>
        <dbReference type="PIRSR" id="PIRSR000159-50"/>
    </source>
</evidence>
<dbReference type="InterPro" id="IPR011766">
    <property type="entry name" value="TPP_enzyme_TPP-bd"/>
</dbReference>
<dbReference type="FunFam" id="3.40.920.10:FF:000001">
    <property type="entry name" value="Pyruvate:ferredoxin (Flavodoxin) oxidoreductase"/>
    <property type="match status" value="1"/>
</dbReference>
<feature type="binding site" evidence="10">
    <location>
        <begin position="994"/>
        <end position="999"/>
    </location>
    <ligand>
        <name>thiamine diphosphate</name>
        <dbReference type="ChEBI" id="CHEBI:58937"/>
    </ligand>
</feature>
<dbReference type="InterPro" id="IPR033412">
    <property type="entry name" value="PFOR_II"/>
</dbReference>
<keyword evidence="3 12" id="KW-0004">4Fe-4S</keyword>
<organism evidence="14 15">
    <name type="scientific">Caloramator australicus RC3</name>
    <dbReference type="NCBI Taxonomy" id="857293"/>
    <lineage>
        <taxon>Bacteria</taxon>
        <taxon>Bacillati</taxon>
        <taxon>Bacillota</taxon>
        <taxon>Clostridia</taxon>
        <taxon>Eubacteriales</taxon>
        <taxon>Clostridiaceae</taxon>
        <taxon>Caloramator</taxon>
    </lineage>
</organism>
<dbReference type="GO" id="GO:0022900">
    <property type="term" value="P:electron transport chain"/>
    <property type="evidence" value="ECO:0007669"/>
    <property type="project" value="InterPro"/>
</dbReference>
<dbReference type="RefSeq" id="WP_008907926.1">
    <property type="nucleotide sequence ID" value="NZ_CAKP01000023.1"/>
</dbReference>
<dbReference type="Gene3D" id="4.10.780.10">
    <property type="entry name" value="Pyruvate-flavodoxin oxidoreductase, EKR domain"/>
    <property type="match status" value="1"/>
</dbReference>
<feature type="site" description="Important for catalytic activity" evidence="11">
    <location>
        <position position="64"/>
    </location>
</feature>
<feature type="site" description="Important for catalytic activity" evidence="11">
    <location>
        <position position="114"/>
    </location>
</feature>
<evidence type="ECO:0000256" key="5">
    <source>
        <dbReference type="ARBA" id="ARBA00022982"/>
    </source>
</evidence>
<dbReference type="CDD" id="cd07034">
    <property type="entry name" value="TPP_PYR_PFOR_IOR-alpha_like"/>
    <property type="match status" value="1"/>
</dbReference>
<feature type="site" description="Important for catalytic activity" evidence="11">
    <location>
        <position position="999"/>
    </location>
</feature>
<dbReference type="CDD" id="cd03377">
    <property type="entry name" value="TPP_PFOR_PNO"/>
    <property type="match status" value="1"/>
</dbReference>
<dbReference type="InterPro" id="IPR019456">
    <property type="entry name" value="Pyrv-flavodox_OxRtase_EKR"/>
</dbReference>
<dbReference type="AlphaFoldDB" id="I7J4J0"/>
<feature type="binding site" evidence="10">
    <location>
        <position position="817"/>
    </location>
    <ligand>
        <name>thiamine diphosphate</name>
        <dbReference type="ChEBI" id="CHEBI:58937"/>
    </ligand>
</feature>
<evidence type="ECO:0000256" key="9">
    <source>
        <dbReference type="PIRNR" id="PIRNR000159"/>
    </source>
</evidence>
<feature type="binding site" evidence="12">
    <location>
        <position position="748"/>
    </location>
    <ligand>
        <name>[4Fe-4S] cluster</name>
        <dbReference type="ChEBI" id="CHEBI:49883"/>
        <label>2</label>
    </ligand>
</feature>
<dbReference type="SMART" id="SM00890">
    <property type="entry name" value="EKR"/>
    <property type="match status" value="1"/>
</dbReference>
<dbReference type="InterPro" id="IPR050722">
    <property type="entry name" value="Pyruvate:ferred/Flavod_OxRd"/>
</dbReference>
<feature type="domain" description="4Fe-4S ferredoxin-type" evidence="13">
    <location>
        <begin position="680"/>
        <end position="709"/>
    </location>
</feature>
<feature type="binding site" evidence="12">
    <location>
        <position position="812"/>
    </location>
    <ligand>
        <name>[4Fe-4S] cluster</name>
        <dbReference type="ChEBI" id="CHEBI:49883"/>
        <label>3</label>
    </ligand>
</feature>
<dbReference type="InterPro" id="IPR002880">
    <property type="entry name" value="Pyrv_Fd/Flavodoxin_OxRdtase_N"/>
</dbReference>
<dbReference type="NCBIfam" id="TIGR02176">
    <property type="entry name" value="pyruv_ox_red"/>
    <property type="match status" value="1"/>
</dbReference>
<feature type="site" description="Important for catalytic activity" evidence="11">
    <location>
        <position position="31"/>
    </location>
</feature>
<dbReference type="PIRSF" id="PIRSF000159">
    <property type="entry name" value="NifJ"/>
    <property type="match status" value="1"/>
</dbReference>
<dbReference type="GO" id="GO:0006979">
    <property type="term" value="P:response to oxidative stress"/>
    <property type="evidence" value="ECO:0007669"/>
    <property type="project" value="TreeGrafter"/>
</dbReference>
<reference evidence="14 15" key="1">
    <citation type="journal article" date="2011" name="J. Bacteriol.">
        <title>Draft genome sequence of Caloramator australicus strain RC3T, a thermoanaerobe from the Great Artesian Basin of Australia.</title>
        <authorList>
            <person name="Ogg C.D."/>
            <person name="Patel B.K.C."/>
        </authorList>
    </citation>
    <scope>NUCLEOTIDE SEQUENCE [LARGE SCALE GENOMIC DNA]</scope>
    <source>
        <strain evidence="14 15">RC3</strain>
    </source>
</reference>
<feature type="binding site" evidence="12">
    <location>
        <position position="699"/>
    </location>
    <ligand>
        <name>[4Fe-4S] cluster</name>
        <dbReference type="ChEBI" id="CHEBI:49883"/>
        <label>2</label>
    </ligand>
</feature>
<dbReference type="Pfam" id="PF01558">
    <property type="entry name" value="POR"/>
    <property type="match status" value="1"/>
</dbReference>
<keyword evidence="6 9" id="KW-0560">Oxidoreductase</keyword>
<evidence type="ECO:0000256" key="6">
    <source>
        <dbReference type="ARBA" id="ARBA00023002"/>
    </source>
</evidence>
<dbReference type="SUPFAM" id="SSF52518">
    <property type="entry name" value="Thiamin diphosphate-binding fold (THDP-binding)"/>
    <property type="match status" value="2"/>
</dbReference>
<dbReference type="OrthoDB" id="9794954at2"/>
<dbReference type="InterPro" id="IPR009014">
    <property type="entry name" value="Transketo_C/PFOR_II"/>
</dbReference>
<protein>
    <recommendedName>
        <fullName evidence="9">Pyruvate:ferredoxin oxidoreductase</fullName>
        <ecNumber evidence="9">1.2.7.1</ecNumber>
    </recommendedName>
    <alternativeName>
        <fullName evidence="9">Pyruvate synthase</fullName>
    </alternativeName>
</protein>
<feature type="binding site" evidence="10">
    <location>
        <position position="840"/>
    </location>
    <ligand>
        <name>thiamine diphosphate</name>
        <dbReference type="ChEBI" id="CHEBI:58937"/>
    </ligand>
</feature>
<dbReference type="STRING" id="857293.CAAU_0562"/>
<feature type="binding site" evidence="12">
    <location>
        <position position="840"/>
    </location>
    <ligand>
        <name>[4Fe-4S] cluster</name>
        <dbReference type="ChEBI" id="CHEBI:49883"/>
        <label>3</label>
    </ligand>
</feature>
<dbReference type="FunFam" id="3.30.70.20:FF:000022">
    <property type="entry name" value="Pyruvate:ferredoxin (Flavodoxin) oxidoreductase"/>
    <property type="match status" value="1"/>
</dbReference>
<accession>I7J4J0</accession>
<feature type="binding site" evidence="12">
    <location>
        <position position="751"/>
    </location>
    <ligand>
        <name>[4Fe-4S] cluster</name>
        <dbReference type="ChEBI" id="CHEBI:49883"/>
        <label>2</label>
    </ligand>
</feature>
<dbReference type="eggNOG" id="COG1143">
    <property type="taxonomic scope" value="Bacteria"/>
</dbReference>